<evidence type="ECO:0000313" key="1">
    <source>
        <dbReference type="EMBL" id="SHE38704.1"/>
    </source>
</evidence>
<keyword evidence="2" id="KW-1185">Reference proteome</keyword>
<dbReference type="OrthoDB" id="1324639at2"/>
<sequence>MIVQKFNGKKLKAVIIARKNGKEKTKEVEFSTSYEKVDWVDVKIDKNNKRIDTTLRVNLKDGGEEGLKCTSYLAGARDETHWEQRCPWDKIPKSALVAGKSPIKARTRSFADLEKLAMKGINKHWSRVGKNTLSIDTENYELVIKSINTNIMSLNPLDLIYNTNGSWGRSGNAGFLGKIYYNVGYCNFLDWYQPSFINEWGYLDTVKNKVDEDFMYTSAHELGHTILRAYGGTWHSFTHDDSSEIWQTPNGNKSYSNEKNTGEINLMHYFKDDPHQSQYDFNLIVASKQDVLSLIWLKKPKE</sequence>
<dbReference type="STRING" id="1416778.SAMN05443633_101139"/>
<dbReference type="RefSeq" id="WP_072952705.1">
    <property type="nucleotide sequence ID" value="NZ_FQUT01000001.1"/>
</dbReference>
<dbReference type="SUPFAM" id="SSF55486">
    <property type="entry name" value="Metalloproteases ('zincins'), catalytic domain"/>
    <property type="match status" value="1"/>
</dbReference>
<evidence type="ECO:0000313" key="2">
    <source>
        <dbReference type="Proteomes" id="UP000184518"/>
    </source>
</evidence>
<proteinExistence type="predicted"/>
<name>A0A1M4T2T0_9FLAO</name>
<dbReference type="AlphaFoldDB" id="A0A1M4T2T0"/>
<protein>
    <submittedName>
        <fullName evidence="1">Uncharacterized protein</fullName>
    </submittedName>
</protein>
<reference evidence="2" key="1">
    <citation type="submission" date="2016-11" db="EMBL/GenBank/DDBJ databases">
        <authorList>
            <person name="Varghese N."/>
            <person name="Submissions S."/>
        </authorList>
    </citation>
    <scope>NUCLEOTIDE SEQUENCE [LARGE SCALE GENOMIC DNA]</scope>
    <source>
        <strain evidence="2">DSM 27619</strain>
    </source>
</reference>
<gene>
    <name evidence="1" type="ORF">SAMN05443633_101139</name>
</gene>
<dbReference type="Proteomes" id="UP000184518">
    <property type="component" value="Unassembled WGS sequence"/>
</dbReference>
<accession>A0A1M4T2T0</accession>
<dbReference type="EMBL" id="FQUT01000001">
    <property type="protein sequence ID" value="SHE38704.1"/>
    <property type="molecule type" value="Genomic_DNA"/>
</dbReference>
<organism evidence="1 2">
    <name type="scientific">Chryseobacterium arachidis</name>
    <dbReference type="NCBI Taxonomy" id="1416778"/>
    <lineage>
        <taxon>Bacteria</taxon>
        <taxon>Pseudomonadati</taxon>
        <taxon>Bacteroidota</taxon>
        <taxon>Flavobacteriia</taxon>
        <taxon>Flavobacteriales</taxon>
        <taxon>Weeksellaceae</taxon>
        <taxon>Chryseobacterium group</taxon>
        <taxon>Chryseobacterium</taxon>
    </lineage>
</organism>